<dbReference type="Proteomes" id="UP000494205">
    <property type="component" value="Unassembled WGS sequence"/>
</dbReference>
<organism evidence="1 2">
    <name type="scientific">Paraburkholderia rhynchosiae</name>
    <dbReference type="NCBI Taxonomy" id="487049"/>
    <lineage>
        <taxon>Bacteria</taxon>
        <taxon>Pseudomonadati</taxon>
        <taxon>Pseudomonadota</taxon>
        <taxon>Betaproteobacteria</taxon>
        <taxon>Burkholderiales</taxon>
        <taxon>Burkholderiaceae</taxon>
        <taxon>Paraburkholderia</taxon>
    </lineage>
</organism>
<sequence>MPPLRATAFFFIIVARSDTKETVMRYFSWIPRIGAALGFGIVNAMWLDPNGKFARDPQRAAAQVEDASS</sequence>
<dbReference type="AlphaFoldDB" id="A0A6J5BEA0"/>
<name>A0A6J5BEA0_9BURK</name>
<dbReference type="EMBL" id="CADIJZ010000012">
    <property type="protein sequence ID" value="CAB3700153.1"/>
    <property type="molecule type" value="Genomic_DNA"/>
</dbReference>
<accession>A0A6J5BEA0</accession>
<evidence type="ECO:0000313" key="1">
    <source>
        <dbReference type="EMBL" id="CAB3700153.1"/>
    </source>
</evidence>
<reference evidence="1 2" key="1">
    <citation type="submission" date="2020-04" db="EMBL/GenBank/DDBJ databases">
        <authorList>
            <person name="De Canck E."/>
        </authorList>
    </citation>
    <scope>NUCLEOTIDE SEQUENCE [LARGE SCALE GENOMIC DNA]</scope>
    <source>
        <strain evidence="1 2">LMG 27174</strain>
    </source>
</reference>
<protein>
    <submittedName>
        <fullName evidence="1">Uncharacterized protein</fullName>
    </submittedName>
</protein>
<dbReference type="InterPro" id="IPR012994">
    <property type="entry name" value="YbgT_YccB"/>
</dbReference>
<evidence type="ECO:0000313" key="2">
    <source>
        <dbReference type="Proteomes" id="UP000494205"/>
    </source>
</evidence>
<dbReference type="Pfam" id="PF08173">
    <property type="entry name" value="YbgT_YccB"/>
    <property type="match status" value="1"/>
</dbReference>
<gene>
    <name evidence="1" type="ORF">LMG27174_03635</name>
</gene>
<proteinExistence type="predicted"/>